<feature type="transmembrane region" description="Helical" evidence="7">
    <location>
        <begin position="237"/>
        <end position="264"/>
    </location>
</feature>
<dbReference type="GO" id="GO:0016755">
    <property type="term" value="F:aminoacyltransferase activity"/>
    <property type="evidence" value="ECO:0007669"/>
    <property type="project" value="TreeGrafter"/>
</dbReference>
<proteinExistence type="predicted"/>
<keyword evidence="3" id="KW-0808">Transferase</keyword>
<dbReference type="GO" id="GO:0005886">
    <property type="term" value="C:plasma membrane"/>
    <property type="evidence" value="ECO:0007669"/>
    <property type="project" value="UniProtKB-SubCell"/>
</dbReference>
<dbReference type="AlphaFoldDB" id="A0A9D1TP44"/>
<accession>A0A9D1TP44</accession>
<dbReference type="PANTHER" id="PTHR34697">
    <property type="entry name" value="PHOSPHATIDYLGLYCEROL LYSYLTRANSFERASE"/>
    <property type="match status" value="1"/>
</dbReference>
<evidence type="ECO:0000256" key="4">
    <source>
        <dbReference type="ARBA" id="ARBA00022692"/>
    </source>
</evidence>
<comment type="caution">
    <text evidence="8">The sequence shown here is derived from an EMBL/GenBank/DDBJ whole genome shotgun (WGS) entry which is preliminary data.</text>
</comment>
<dbReference type="EMBL" id="DXHV01000026">
    <property type="protein sequence ID" value="HIV99988.1"/>
    <property type="molecule type" value="Genomic_DNA"/>
</dbReference>
<keyword evidence="4 7" id="KW-0812">Transmembrane</keyword>
<feature type="transmembrane region" description="Helical" evidence="7">
    <location>
        <begin position="276"/>
        <end position="301"/>
    </location>
</feature>
<organism evidence="8 9">
    <name type="scientific">Candidatus Desulfovibrio intestinipullorum</name>
    <dbReference type="NCBI Taxonomy" id="2838536"/>
    <lineage>
        <taxon>Bacteria</taxon>
        <taxon>Pseudomonadati</taxon>
        <taxon>Thermodesulfobacteriota</taxon>
        <taxon>Desulfovibrionia</taxon>
        <taxon>Desulfovibrionales</taxon>
        <taxon>Desulfovibrionaceae</taxon>
        <taxon>Desulfovibrio</taxon>
    </lineage>
</organism>
<evidence type="ECO:0000256" key="1">
    <source>
        <dbReference type="ARBA" id="ARBA00004651"/>
    </source>
</evidence>
<keyword evidence="6 7" id="KW-0472">Membrane</keyword>
<dbReference type="Proteomes" id="UP000886752">
    <property type="component" value="Unassembled WGS sequence"/>
</dbReference>
<evidence type="ECO:0000256" key="3">
    <source>
        <dbReference type="ARBA" id="ARBA00022679"/>
    </source>
</evidence>
<evidence type="ECO:0000313" key="9">
    <source>
        <dbReference type="Proteomes" id="UP000886752"/>
    </source>
</evidence>
<feature type="transmembrane region" description="Helical" evidence="7">
    <location>
        <begin position="82"/>
        <end position="100"/>
    </location>
</feature>
<dbReference type="GO" id="GO:0055091">
    <property type="term" value="P:phospholipid homeostasis"/>
    <property type="evidence" value="ECO:0007669"/>
    <property type="project" value="TreeGrafter"/>
</dbReference>
<feature type="transmembrane region" description="Helical" evidence="7">
    <location>
        <begin position="388"/>
        <end position="406"/>
    </location>
</feature>
<evidence type="ECO:0000313" key="8">
    <source>
        <dbReference type="EMBL" id="HIV99988.1"/>
    </source>
</evidence>
<keyword evidence="2" id="KW-1003">Cell membrane</keyword>
<evidence type="ECO:0000256" key="6">
    <source>
        <dbReference type="ARBA" id="ARBA00023136"/>
    </source>
</evidence>
<feature type="transmembrane region" description="Helical" evidence="7">
    <location>
        <begin position="485"/>
        <end position="506"/>
    </location>
</feature>
<dbReference type="InterPro" id="IPR022791">
    <property type="entry name" value="L-PG_synthase/AglD"/>
</dbReference>
<feature type="transmembrane region" description="Helical" evidence="7">
    <location>
        <begin position="165"/>
        <end position="185"/>
    </location>
</feature>
<feature type="transmembrane region" description="Helical" evidence="7">
    <location>
        <begin position="45"/>
        <end position="70"/>
    </location>
</feature>
<feature type="transmembrane region" description="Helical" evidence="7">
    <location>
        <begin position="359"/>
        <end position="381"/>
    </location>
</feature>
<evidence type="ECO:0000256" key="2">
    <source>
        <dbReference type="ARBA" id="ARBA00022475"/>
    </source>
</evidence>
<keyword evidence="5 7" id="KW-1133">Transmembrane helix</keyword>
<reference evidence="8" key="1">
    <citation type="journal article" date="2021" name="PeerJ">
        <title>Extensive microbial diversity within the chicken gut microbiome revealed by metagenomics and culture.</title>
        <authorList>
            <person name="Gilroy R."/>
            <person name="Ravi A."/>
            <person name="Getino M."/>
            <person name="Pursley I."/>
            <person name="Horton D.L."/>
            <person name="Alikhan N.F."/>
            <person name="Baker D."/>
            <person name="Gharbi K."/>
            <person name="Hall N."/>
            <person name="Watson M."/>
            <person name="Adriaenssens E.M."/>
            <person name="Foster-Nyarko E."/>
            <person name="Jarju S."/>
            <person name="Secka A."/>
            <person name="Antonio M."/>
            <person name="Oren A."/>
            <person name="Chaudhuri R.R."/>
            <person name="La Ragione R."/>
            <person name="Hildebrand F."/>
            <person name="Pallen M.J."/>
        </authorList>
    </citation>
    <scope>NUCLEOTIDE SEQUENCE</scope>
    <source>
        <strain evidence="8">ChiHecec2B26-446</strain>
    </source>
</reference>
<protein>
    <submittedName>
        <fullName evidence="8">Flippase-like domain-containing protein</fullName>
    </submittedName>
</protein>
<dbReference type="PANTHER" id="PTHR34697:SF2">
    <property type="entry name" value="PHOSPHATIDYLGLYCEROL LYSYLTRANSFERASE"/>
    <property type="match status" value="1"/>
</dbReference>
<dbReference type="Pfam" id="PF03706">
    <property type="entry name" value="LPG_synthase_TM"/>
    <property type="match status" value="1"/>
</dbReference>
<dbReference type="InterPro" id="IPR051211">
    <property type="entry name" value="PG_lysyltransferase"/>
</dbReference>
<gene>
    <name evidence="8" type="ORF">H9894_02200</name>
</gene>
<feature type="transmembrane region" description="Helical" evidence="7">
    <location>
        <begin position="444"/>
        <end position="465"/>
    </location>
</feature>
<feature type="transmembrane region" description="Helical" evidence="7">
    <location>
        <begin position="120"/>
        <end position="145"/>
    </location>
</feature>
<evidence type="ECO:0000256" key="5">
    <source>
        <dbReference type="ARBA" id="ARBA00022989"/>
    </source>
</evidence>
<sequence>MKKYMRYIGPVLIAGIFSLAVYLLYNKLSSYSIAEIRASIDQIPSGRIIAALVLTIFNYIILVGYDWLALKAIHKTLPLSRVSLVSIVGQAVSFNFGALLGGTSVRFRFYSVWGFSLHDVLHLILILAVAFWIGALGLCGLVFIVAPPPLPEELLEHMPFHDVRLLGYILLGMTLVYLGLCFRIRKPVQIFGKVFVFPGPKIAVAQIVVSWVDLVCAAACMWILLPSAVDVSFVQFLPGYLMAMVAVVLTHIPGGVGVFELIIIHMTHTPHEQMVFAAVLIFRLVYYIFPLLVAAIMLAVYEVRQRRNFIHDAGRWLSVLSPIITSYLTFLAGIILLLSSTLPSRASDIAWVARFLPEALIPTGHLVCAISGCLLLFVSYGLGQRQKYAFRLSVLFLVAGIIGALLKGFSWQVAIMVGIVLIPLLVAQFRFYRHSWFLGEHIPAFWIIAGLCVVLANLGLGWALYHTEWGRVAIMSFDGTVNAARVGLANIAIAILLPVLCVLRFFRKRRLAGRESPQ</sequence>
<feature type="transmembrane region" description="Helical" evidence="7">
    <location>
        <begin position="412"/>
        <end position="432"/>
    </location>
</feature>
<evidence type="ECO:0000256" key="7">
    <source>
        <dbReference type="SAM" id="Phobius"/>
    </source>
</evidence>
<comment type="subcellular location">
    <subcellularLocation>
        <location evidence="1">Cell membrane</location>
        <topology evidence="1">Multi-pass membrane protein</topology>
    </subcellularLocation>
</comment>
<feature type="transmembrane region" description="Helical" evidence="7">
    <location>
        <begin position="313"/>
        <end position="339"/>
    </location>
</feature>
<reference evidence="8" key="2">
    <citation type="submission" date="2021-04" db="EMBL/GenBank/DDBJ databases">
        <authorList>
            <person name="Gilroy R."/>
        </authorList>
    </citation>
    <scope>NUCLEOTIDE SEQUENCE</scope>
    <source>
        <strain evidence="8">ChiHecec2B26-446</strain>
    </source>
</reference>
<feature type="transmembrane region" description="Helical" evidence="7">
    <location>
        <begin position="205"/>
        <end position="225"/>
    </location>
</feature>
<feature type="transmembrane region" description="Helical" evidence="7">
    <location>
        <begin position="7"/>
        <end position="25"/>
    </location>
</feature>
<name>A0A9D1TP44_9BACT</name>